<dbReference type="Proteomes" id="UP000010931">
    <property type="component" value="Unassembled WGS sequence"/>
</dbReference>
<gene>
    <name evidence="1" type="ORF">STRTUCAR8_08547</name>
</gene>
<dbReference type="PATRIC" id="fig|698760.3.peg.3561"/>
<name>L7F8U4_STRT8</name>
<comment type="caution">
    <text evidence="1">The sequence shown here is derived from an EMBL/GenBank/DDBJ whole genome shotgun (WGS) entry which is preliminary data.</text>
</comment>
<reference evidence="1 2" key="1">
    <citation type="journal article" date="2011" name="Plasmid">
        <title>Streptomyces turgidiscabies Car8 contains a modular pathogenicity island that shares virulence genes with other actinobacterial plant pathogens.</title>
        <authorList>
            <person name="Huguet-Tapia J.C."/>
            <person name="Badger J.H."/>
            <person name="Loria R."/>
            <person name="Pettis G.S."/>
        </authorList>
    </citation>
    <scope>NUCLEOTIDE SEQUENCE [LARGE SCALE GENOMIC DNA]</scope>
    <source>
        <strain evidence="1 2">Car8</strain>
    </source>
</reference>
<dbReference type="EMBL" id="AEJB01000272">
    <property type="protein sequence ID" value="ELP67622.1"/>
    <property type="molecule type" value="Genomic_DNA"/>
</dbReference>
<dbReference type="RefSeq" id="WP_006377148.1">
    <property type="nucleotide sequence ID" value="NZ_AEJB01000272.1"/>
</dbReference>
<accession>L7F8U4</accession>
<evidence type="ECO:0000313" key="2">
    <source>
        <dbReference type="Proteomes" id="UP000010931"/>
    </source>
</evidence>
<dbReference type="AlphaFoldDB" id="L7F8U4"/>
<keyword evidence="2" id="KW-1185">Reference proteome</keyword>
<proteinExistence type="predicted"/>
<organism evidence="1 2">
    <name type="scientific">Streptomyces turgidiscabies (strain Car8)</name>
    <dbReference type="NCBI Taxonomy" id="698760"/>
    <lineage>
        <taxon>Bacteria</taxon>
        <taxon>Bacillati</taxon>
        <taxon>Actinomycetota</taxon>
        <taxon>Actinomycetes</taxon>
        <taxon>Kitasatosporales</taxon>
        <taxon>Streptomycetaceae</taxon>
        <taxon>Streptomyces</taxon>
    </lineage>
</organism>
<sequence length="134" mass="14355">MSGYTTPYILVPFPDLGDDVSVLMKNPQLLPPAEMTPEDVALDANGQPVDPQAANESMYKVMAKLIVSWKVYEAFTPGDTLDIDPDADPADVLASLGGGEQTRLGKITPENVAKLPLAIINRIGEEIGRVADPH</sequence>
<protein>
    <submittedName>
        <fullName evidence="1">Uncharacterized protein</fullName>
    </submittedName>
</protein>
<evidence type="ECO:0000313" key="1">
    <source>
        <dbReference type="EMBL" id="ELP67622.1"/>
    </source>
</evidence>